<dbReference type="EMBL" id="JAUEPU010000039">
    <property type="protein sequence ID" value="KAK0488375.1"/>
    <property type="molecule type" value="Genomic_DNA"/>
</dbReference>
<reference evidence="1" key="1">
    <citation type="submission" date="2023-06" db="EMBL/GenBank/DDBJ databases">
        <authorList>
            <consortium name="Lawrence Berkeley National Laboratory"/>
            <person name="Ahrendt S."/>
            <person name="Sahu N."/>
            <person name="Indic B."/>
            <person name="Wong-Bajracharya J."/>
            <person name="Merenyi Z."/>
            <person name="Ke H.-M."/>
            <person name="Monk M."/>
            <person name="Kocsube S."/>
            <person name="Drula E."/>
            <person name="Lipzen A."/>
            <person name="Balint B."/>
            <person name="Henrissat B."/>
            <person name="Andreopoulos B."/>
            <person name="Martin F.M."/>
            <person name="Harder C.B."/>
            <person name="Rigling D."/>
            <person name="Ford K.L."/>
            <person name="Foster G.D."/>
            <person name="Pangilinan J."/>
            <person name="Papanicolaou A."/>
            <person name="Barry K."/>
            <person name="LaButti K."/>
            <person name="Viragh M."/>
            <person name="Koriabine M."/>
            <person name="Yan M."/>
            <person name="Riley R."/>
            <person name="Champramary S."/>
            <person name="Plett K.L."/>
            <person name="Tsai I.J."/>
            <person name="Slot J."/>
            <person name="Sipos G."/>
            <person name="Plett J."/>
            <person name="Nagy L.G."/>
            <person name="Grigoriev I.V."/>
        </authorList>
    </citation>
    <scope>NUCLEOTIDE SEQUENCE</scope>
    <source>
        <strain evidence="1">HWK02</strain>
    </source>
</reference>
<evidence type="ECO:0000313" key="2">
    <source>
        <dbReference type="Proteomes" id="UP001175228"/>
    </source>
</evidence>
<gene>
    <name evidence="1" type="ORF">EDD18DRAFT_1110346</name>
</gene>
<evidence type="ECO:0000313" key="1">
    <source>
        <dbReference type="EMBL" id="KAK0488375.1"/>
    </source>
</evidence>
<proteinExistence type="predicted"/>
<accession>A0AA39PQW2</accession>
<sequence>MRPHIKESGSFFDVQVCVGDYEHLTVYSRQNVGGDAVTIVLRWLFITWYTSVYSIVPVKNSNFFADAPAHIAFVLPYEEGRETPLFASVTEKVGGDKTVMKCTEENSHSNTWHAESSIKTAILDHLGGRFNNSDLTVWFNDHMVQTR</sequence>
<comment type="caution">
    <text evidence="1">The sequence shown here is derived from an EMBL/GenBank/DDBJ whole genome shotgun (WGS) entry which is preliminary data.</text>
</comment>
<name>A0AA39PQW2_9AGAR</name>
<dbReference type="Proteomes" id="UP001175228">
    <property type="component" value="Unassembled WGS sequence"/>
</dbReference>
<organism evidence="1 2">
    <name type="scientific">Armillaria luteobubalina</name>
    <dbReference type="NCBI Taxonomy" id="153913"/>
    <lineage>
        <taxon>Eukaryota</taxon>
        <taxon>Fungi</taxon>
        <taxon>Dikarya</taxon>
        <taxon>Basidiomycota</taxon>
        <taxon>Agaricomycotina</taxon>
        <taxon>Agaricomycetes</taxon>
        <taxon>Agaricomycetidae</taxon>
        <taxon>Agaricales</taxon>
        <taxon>Marasmiineae</taxon>
        <taxon>Physalacriaceae</taxon>
        <taxon>Armillaria</taxon>
    </lineage>
</organism>
<protein>
    <submittedName>
        <fullName evidence="1">Uncharacterized protein</fullName>
    </submittedName>
</protein>
<dbReference type="AlphaFoldDB" id="A0AA39PQW2"/>
<keyword evidence="2" id="KW-1185">Reference proteome</keyword>